<dbReference type="OrthoDB" id="9815009at2"/>
<name>A0A4V1AIL0_9LACO</name>
<evidence type="ECO:0000259" key="3">
    <source>
        <dbReference type="SMART" id="SM00420"/>
    </source>
</evidence>
<keyword evidence="2" id="KW-0804">Transcription</keyword>
<dbReference type="Pfam" id="PF13280">
    <property type="entry name" value="WYL"/>
    <property type="match status" value="1"/>
</dbReference>
<feature type="domain" description="HTH deoR-type" evidence="3">
    <location>
        <begin position="7"/>
        <end position="63"/>
    </location>
</feature>
<dbReference type="InterPro" id="IPR036388">
    <property type="entry name" value="WH-like_DNA-bd_sf"/>
</dbReference>
<dbReference type="GO" id="GO:0003700">
    <property type="term" value="F:DNA-binding transcription factor activity"/>
    <property type="evidence" value="ECO:0007669"/>
    <property type="project" value="InterPro"/>
</dbReference>
<dbReference type="InterPro" id="IPR051534">
    <property type="entry name" value="CBASS_pafABC_assoc_protein"/>
</dbReference>
<dbReference type="InterPro" id="IPR013196">
    <property type="entry name" value="HTH_11"/>
</dbReference>
<dbReference type="SUPFAM" id="SSF46785">
    <property type="entry name" value="Winged helix' DNA-binding domain"/>
    <property type="match status" value="1"/>
</dbReference>
<dbReference type="Proteomes" id="UP000292886">
    <property type="component" value="Chromosome"/>
</dbReference>
<dbReference type="EMBL" id="CP037940">
    <property type="protein sequence ID" value="QBO35875.1"/>
    <property type="molecule type" value="Genomic_DNA"/>
</dbReference>
<dbReference type="InterPro" id="IPR001034">
    <property type="entry name" value="DeoR_HTH"/>
</dbReference>
<dbReference type="PANTHER" id="PTHR34580">
    <property type="match status" value="1"/>
</dbReference>
<keyword evidence="5" id="KW-1185">Reference proteome</keyword>
<evidence type="ECO:0000256" key="2">
    <source>
        <dbReference type="ARBA" id="ARBA00023163"/>
    </source>
</evidence>
<dbReference type="InterPro" id="IPR036390">
    <property type="entry name" value="WH_DNA-bd_sf"/>
</dbReference>
<proteinExistence type="predicted"/>
<dbReference type="Gene3D" id="1.10.10.10">
    <property type="entry name" value="Winged helix-like DNA-binding domain superfamily/Winged helix DNA-binding domain"/>
    <property type="match status" value="1"/>
</dbReference>
<evidence type="ECO:0000313" key="4">
    <source>
        <dbReference type="EMBL" id="QBO35875.1"/>
    </source>
</evidence>
<gene>
    <name evidence="4" type="ORF">EQG49_05085</name>
</gene>
<organism evidence="4 5">
    <name type="scientific">Periweissella cryptocerci</name>
    <dbReference type="NCBI Taxonomy" id="2506420"/>
    <lineage>
        <taxon>Bacteria</taxon>
        <taxon>Bacillati</taxon>
        <taxon>Bacillota</taxon>
        <taxon>Bacilli</taxon>
        <taxon>Lactobacillales</taxon>
        <taxon>Lactobacillaceae</taxon>
        <taxon>Periweissella</taxon>
    </lineage>
</organism>
<dbReference type="Pfam" id="PF08279">
    <property type="entry name" value="HTH_11"/>
    <property type="match status" value="1"/>
</dbReference>
<dbReference type="SMART" id="SM00420">
    <property type="entry name" value="HTH_DEOR"/>
    <property type="match status" value="1"/>
</dbReference>
<sequence>MAKKAARLAAMTQYVNHHGVFHIADLMREFDISRSTALRSVAELQAQGLPITSELGANGGYRVASDQMLPPTQFTLSQVKALYLALWHATQLNQPFQASRETLMRQLADLLVLPQQQNLLELQALTSTTTDSLVVPESVNPELITLQTMLELALQDHVMSFTYQLGEPNTSETRHVAVTKFYQVSGHWFLDAYDFDRSDTRTFRVSAIVEPLAMPIADYANGQASDFAIPATPQQALPNVTLTLTGRSLQKYYRFHLPQLQIINKSATRLVVGTILVLDDAVGLREFAEWVLYLGDDIHLDGPSELISIMQAKLDNLT</sequence>
<dbReference type="InterPro" id="IPR026881">
    <property type="entry name" value="WYL_dom"/>
</dbReference>
<evidence type="ECO:0000256" key="1">
    <source>
        <dbReference type="ARBA" id="ARBA00023015"/>
    </source>
</evidence>
<dbReference type="AlphaFoldDB" id="A0A4V1AIL0"/>
<keyword evidence="1" id="KW-0805">Transcription regulation</keyword>
<dbReference type="KEGG" id="wei:EQG49_05085"/>
<dbReference type="PANTHER" id="PTHR34580:SF9">
    <property type="entry name" value="SLL5097 PROTEIN"/>
    <property type="match status" value="1"/>
</dbReference>
<dbReference type="RefSeq" id="WP_133362954.1">
    <property type="nucleotide sequence ID" value="NZ_CP037940.1"/>
</dbReference>
<reference evidence="5" key="1">
    <citation type="submission" date="2019-03" db="EMBL/GenBank/DDBJ databases">
        <title>Weissella sp. 26KH-42 Genome sequencing.</title>
        <authorList>
            <person name="Heo J."/>
            <person name="Kim S.-J."/>
            <person name="Kim J.-S."/>
            <person name="Hong S.-B."/>
            <person name="Kwon S.-W."/>
        </authorList>
    </citation>
    <scope>NUCLEOTIDE SEQUENCE [LARGE SCALE GENOMIC DNA]</scope>
    <source>
        <strain evidence="5">26KH-42</strain>
    </source>
</reference>
<evidence type="ECO:0000313" key="5">
    <source>
        <dbReference type="Proteomes" id="UP000292886"/>
    </source>
</evidence>
<accession>A0A4V1AIL0</accession>
<protein>
    <submittedName>
        <fullName evidence="4">WYL domain-containing protein</fullName>
    </submittedName>
</protein>